<accession>A0ABV8F1N9</accession>
<evidence type="ECO:0000313" key="3">
    <source>
        <dbReference type="Proteomes" id="UP001595698"/>
    </source>
</evidence>
<proteinExistence type="predicted"/>
<keyword evidence="1" id="KW-0732">Signal</keyword>
<dbReference type="RefSeq" id="WP_352008708.1">
    <property type="nucleotide sequence ID" value="NZ_JBHSBC010000014.1"/>
</dbReference>
<name>A0ABV8F1N9_9ACTN</name>
<protein>
    <submittedName>
        <fullName evidence="2">Uncharacterized protein</fullName>
    </submittedName>
</protein>
<sequence>MKPRIRALSLSAATLLTGALLIGGASGASAAPESCNVSTSGSYASSYCASGTGQHRVGVTILHANPSVGYVYSVGPWVSAGATSTAYLPPGTIVSLRTEKR</sequence>
<gene>
    <name evidence="2" type="ORF">ACFOYY_16560</name>
</gene>
<organism evidence="2 3">
    <name type="scientific">Streptosporangium jomthongense</name>
    <dbReference type="NCBI Taxonomy" id="1193683"/>
    <lineage>
        <taxon>Bacteria</taxon>
        <taxon>Bacillati</taxon>
        <taxon>Actinomycetota</taxon>
        <taxon>Actinomycetes</taxon>
        <taxon>Streptosporangiales</taxon>
        <taxon>Streptosporangiaceae</taxon>
        <taxon>Streptosporangium</taxon>
    </lineage>
</organism>
<feature type="chain" id="PRO_5046870791" evidence="1">
    <location>
        <begin position="31"/>
        <end position="101"/>
    </location>
</feature>
<feature type="signal peptide" evidence="1">
    <location>
        <begin position="1"/>
        <end position="30"/>
    </location>
</feature>
<dbReference type="EMBL" id="JBHSBC010000014">
    <property type="protein sequence ID" value="MFC3981754.1"/>
    <property type="molecule type" value="Genomic_DNA"/>
</dbReference>
<keyword evidence="3" id="KW-1185">Reference proteome</keyword>
<comment type="caution">
    <text evidence="2">The sequence shown here is derived from an EMBL/GenBank/DDBJ whole genome shotgun (WGS) entry which is preliminary data.</text>
</comment>
<evidence type="ECO:0000313" key="2">
    <source>
        <dbReference type="EMBL" id="MFC3981754.1"/>
    </source>
</evidence>
<evidence type="ECO:0000256" key="1">
    <source>
        <dbReference type="SAM" id="SignalP"/>
    </source>
</evidence>
<reference evidence="3" key="1">
    <citation type="journal article" date="2019" name="Int. J. Syst. Evol. Microbiol.">
        <title>The Global Catalogue of Microorganisms (GCM) 10K type strain sequencing project: providing services to taxonomists for standard genome sequencing and annotation.</title>
        <authorList>
            <consortium name="The Broad Institute Genomics Platform"/>
            <consortium name="The Broad Institute Genome Sequencing Center for Infectious Disease"/>
            <person name="Wu L."/>
            <person name="Ma J."/>
        </authorList>
    </citation>
    <scope>NUCLEOTIDE SEQUENCE [LARGE SCALE GENOMIC DNA]</scope>
    <source>
        <strain evidence="3">TBRC 7912</strain>
    </source>
</reference>
<dbReference type="Proteomes" id="UP001595698">
    <property type="component" value="Unassembled WGS sequence"/>
</dbReference>